<keyword evidence="3" id="KW-1185">Reference proteome</keyword>
<evidence type="ECO:0000313" key="3">
    <source>
        <dbReference type="Proteomes" id="UP001162162"/>
    </source>
</evidence>
<evidence type="ECO:0000313" key="2">
    <source>
        <dbReference type="EMBL" id="KAJ8953427.1"/>
    </source>
</evidence>
<organism evidence="2 3">
    <name type="scientific">Aromia moschata</name>
    <dbReference type="NCBI Taxonomy" id="1265417"/>
    <lineage>
        <taxon>Eukaryota</taxon>
        <taxon>Metazoa</taxon>
        <taxon>Ecdysozoa</taxon>
        <taxon>Arthropoda</taxon>
        <taxon>Hexapoda</taxon>
        <taxon>Insecta</taxon>
        <taxon>Pterygota</taxon>
        <taxon>Neoptera</taxon>
        <taxon>Endopterygota</taxon>
        <taxon>Coleoptera</taxon>
        <taxon>Polyphaga</taxon>
        <taxon>Cucujiformia</taxon>
        <taxon>Chrysomeloidea</taxon>
        <taxon>Cerambycidae</taxon>
        <taxon>Cerambycinae</taxon>
        <taxon>Callichromatini</taxon>
        <taxon>Aromia</taxon>
    </lineage>
</organism>
<sequence length="112" mass="13215">MRLRNEVYFGLHVYAGKNNNKNINNDIGLGLSGDVVVKLLGPYLNKVYQYLWRIIFLITKQILVELYVPTENTCQFLKKKAEEMRNRMEKQRENASPEVERPSRRSDAYYLS</sequence>
<dbReference type="Proteomes" id="UP001162162">
    <property type="component" value="Unassembled WGS sequence"/>
</dbReference>
<feature type="region of interest" description="Disordered" evidence="1">
    <location>
        <begin position="86"/>
        <end position="112"/>
    </location>
</feature>
<dbReference type="EMBL" id="JAPWTK010000056">
    <property type="protein sequence ID" value="KAJ8953427.1"/>
    <property type="molecule type" value="Genomic_DNA"/>
</dbReference>
<proteinExistence type="predicted"/>
<accession>A0AAV8YR57</accession>
<gene>
    <name evidence="2" type="ORF">NQ318_023545</name>
</gene>
<evidence type="ECO:0000256" key="1">
    <source>
        <dbReference type="SAM" id="MobiDB-lite"/>
    </source>
</evidence>
<comment type="caution">
    <text evidence="2">The sequence shown here is derived from an EMBL/GenBank/DDBJ whole genome shotgun (WGS) entry which is preliminary data.</text>
</comment>
<reference evidence="2" key="1">
    <citation type="journal article" date="2023" name="Insect Mol. Biol.">
        <title>Genome sequencing provides insights into the evolution of gene families encoding plant cell wall-degrading enzymes in longhorned beetles.</title>
        <authorList>
            <person name="Shin N.R."/>
            <person name="Okamura Y."/>
            <person name="Kirsch R."/>
            <person name="Pauchet Y."/>
        </authorList>
    </citation>
    <scope>NUCLEOTIDE SEQUENCE</scope>
    <source>
        <strain evidence="2">AMC_N1</strain>
    </source>
</reference>
<protein>
    <submittedName>
        <fullName evidence="2">Uncharacterized protein</fullName>
    </submittedName>
</protein>
<name>A0AAV8YR57_9CUCU</name>
<dbReference type="AlphaFoldDB" id="A0AAV8YR57"/>